<protein>
    <recommendedName>
        <fullName evidence="5">3-hydroxybutyryl-CoA dehydratase</fullName>
    </recommendedName>
</protein>
<evidence type="ECO:0000313" key="4">
    <source>
        <dbReference type="Proteomes" id="UP000427769"/>
    </source>
</evidence>
<dbReference type="InterPro" id="IPR002878">
    <property type="entry name" value="ChsH2_C"/>
</dbReference>
<evidence type="ECO:0008006" key="5">
    <source>
        <dbReference type="Google" id="ProtNLM"/>
    </source>
</evidence>
<evidence type="ECO:0000259" key="1">
    <source>
        <dbReference type="Pfam" id="PF01796"/>
    </source>
</evidence>
<dbReference type="InterPro" id="IPR022002">
    <property type="entry name" value="ChsH2_Znr"/>
</dbReference>
<dbReference type="InterPro" id="IPR029045">
    <property type="entry name" value="ClpP/crotonase-like_dom_sf"/>
</dbReference>
<sequence>MEIQRPVPVMQPWTKEFWKATKQGKLLVQHCNDCQANIFFPKKVCPECWSENLGWIESRGKAAVHTFTTMLDMVEPKFMGDLPYVIAMVDLDEGIRMTTRIVNCKPEDVSIGMNVEVVFEDVSPDCSLPMFQPADESLRLAGPDQEAETLETGAADIAMGPDNYQTILYEIGKTCDGGCTITLNRPDKYNAINRQMAIELIDAFRRVRNEPAVGVVVLAGAGEKAFCTGGDLEIFPSLAEHQNSLNWLSHEGLDVQRAIASCEKVVICKIDGHCLAGGLELALACDLLYASESAKMGTTEINMGILPGWGGTARLPRSMPIFRAREIIFSGRKDYTAREMYDMGLLTRVFKDEDFESEFEKTVKNIAAKKPIALRMGKEVMARSVDGCDMETALAVERNGIQWLTYSPDIQAVMDQFRAQPDQLTRQQKQQNICSDTE</sequence>
<reference evidence="3 4" key="1">
    <citation type="submission" date="2019-11" db="EMBL/GenBank/DDBJ databases">
        <title>Comparative genomics of hydrocarbon-degrading Desulfosarcina strains.</title>
        <authorList>
            <person name="Watanabe M."/>
            <person name="Kojima H."/>
            <person name="Fukui M."/>
        </authorList>
    </citation>
    <scope>NUCLEOTIDE SEQUENCE [LARGE SCALE GENOMIC DNA]</scope>
    <source>
        <strain evidence="3 4">PP31</strain>
    </source>
</reference>
<dbReference type="InterPro" id="IPR001753">
    <property type="entry name" value="Enoyl-CoA_hydra/iso"/>
</dbReference>
<gene>
    <name evidence="3" type="ORF">DSCW_29790</name>
</gene>
<evidence type="ECO:0000313" key="3">
    <source>
        <dbReference type="EMBL" id="BBO75562.1"/>
    </source>
</evidence>
<dbReference type="EMBL" id="AP021875">
    <property type="protein sequence ID" value="BBO75562.1"/>
    <property type="molecule type" value="Genomic_DNA"/>
</dbReference>
<dbReference type="Proteomes" id="UP000427769">
    <property type="component" value="Chromosome"/>
</dbReference>
<dbReference type="KEGG" id="dwd:DSCW_29790"/>
<dbReference type="GO" id="GO:0003824">
    <property type="term" value="F:catalytic activity"/>
    <property type="evidence" value="ECO:0007669"/>
    <property type="project" value="UniProtKB-ARBA"/>
</dbReference>
<dbReference type="Pfam" id="PF12172">
    <property type="entry name" value="zf-ChsH2"/>
    <property type="match status" value="1"/>
</dbReference>
<dbReference type="Pfam" id="PF00378">
    <property type="entry name" value="ECH_1"/>
    <property type="match status" value="1"/>
</dbReference>
<dbReference type="Gene3D" id="6.10.30.10">
    <property type="match status" value="1"/>
</dbReference>
<dbReference type="CDD" id="cd06558">
    <property type="entry name" value="crotonase-like"/>
    <property type="match status" value="1"/>
</dbReference>
<feature type="domain" description="ChsH2 C-terminal OB-fold" evidence="1">
    <location>
        <begin position="55"/>
        <end position="120"/>
    </location>
</feature>
<dbReference type="RefSeq" id="WP_155304467.1">
    <property type="nucleotide sequence ID" value="NZ_AP021875.1"/>
</dbReference>
<feature type="domain" description="ChsH2 rubredoxin-like zinc ribbon" evidence="2">
    <location>
        <begin position="18"/>
        <end position="53"/>
    </location>
</feature>
<dbReference type="SUPFAM" id="SSF50249">
    <property type="entry name" value="Nucleic acid-binding proteins"/>
    <property type="match status" value="1"/>
</dbReference>
<dbReference type="OrthoDB" id="8452484at2"/>
<dbReference type="Pfam" id="PF01796">
    <property type="entry name" value="OB_ChsH2_C"/>
    <property type="match status" value="1"/>
</dbReference>
<dbReference type="AlphaFoldDB" id="A0A5K7Z0R2"/>
<dbReference type="InterPro" id="IPR012340">
    <property type="entry name" value="NA-bd_OB-fold"/>
</dbReference>
<organism evidence="3 4">
    <name type="scientific">Desulfosarcina widdelii</name>
    <dbReference type="NCBI Taxonomy" id="947919"/>
    <lineage>
        <taxon>Bacteria</taxon>
        <taxon>Pseudomonadati</taxon>
        <taxon>Thermodesulfobacteriota</taxon>
        <taxon>Desulfobacteria</taxon>
        <taxon>Desulfobacterales</taxon>
        <taxon>Desulfosarcinaceae</taxon>
        <taxon>Desulfosarcina</taxon>
    </lineage>
</organism>
<dbReference type="SUPFAM" id="SSF52096">
    <property type="entry name" value="ClpP/crotonase"/>
    <property type="match status" value="1"/>
</dbReference>
<evidence type="ECO:0000259" key="2">
    <source>
        <dbReference type="Pfam" id="PF12172"/>
    </source>
</evidence>
<name>A0A5K7Z0R2_9BACT</name>
<accession>A0A5K7Z0R2</accession>
<dbReference type="Gene3D" id="3.90.226.10">
    <property type="entry name" value="2-enoyl-CoA Hydratase, Chain A, domain 1"/>
    <property type="match status" value="1"/>
</dbReference>
<keyword evidence="4" id="KW-1185">Reference proteome</keyword>
<dbReference type="PANTHER" id="PTHR11941">
    <property type="entry name" value="ENOYL-COA HYDRATASE-RELATED"/>
    <property type="match status" value="1"/>
</dbReference>
<dbReference type="PANTHER" id="PTHR11941:SF54">
    <property type="entry name" value="ENOYL-COA HYDRATASE, MITOCHONDRIAL"/>
    <property type="match status" value="1"/>
</dbReference>
<proteinExistence type="predicted"/>
<dbReference type="GO" id="GO:0006635">
    <property type="term" value="P:fatty acid beta-oxidation"/>
    <property type="evidence" value="ECO:0007669"/>
    <property type="project" value="TreeGrafter"/>
</dbReference>